<feature type="region of interest" description="Disordered" evidence="1">
    <location>
        <begin position="1"/>
        <end position="40"/>
    </location>
</feature>
<dbReference type="InterPro" id="IPR039586">
    <property type="entry name" value="CFAP46"/>
</dbReference>
<sequence>MMKVQAQSVSPASAGSKKGKDKDKGKVKKPKEISPDEDKQKSVVSELRAPLTLRDWLCFQCPVQARLVFSNSSSSRCLSTRSVPKQPQSLFYLDLLVKQLQSVSLPHLSLPVLHLAEVIAHDLLKRKALAELYRLRIVQTCGEMGAETHSPYHEELHSLTRINEQELMGCKREILISQERKRLHQTYKQKIGHCHLLRKTLHPTFVICVAALRSKMNIHHVPGPMKISARGRLQFLQPGPLKRGCLCV</sequence>
<evidence type="ECO:0000256" key="1">
    <source>
        <dbReference type="SAM" id="MobiDB-lite"/>
    </source>
</evidence>
<keyword evidence="3" id="KW-1185">Reference proteome</keyword>
<dbReference type="AlphaFoldDB" id="A0AAV2JGU3"/>
<accession>A0AAV2JGU3</accession>
<reference evidence="2 3" key="1">
    <citation type="submission" date="2024-04" db="EMBL/GenBank/DDBJ databases">
        <authorList>
            <person name="Waldvogel A.-M."/>
            <person name="Schoenle A."/>
        </authorList>
    </citation>
    <scope>NUCLEOTIDE SEQUENCE [LARGE SCALE GENOMIC DNA]</scope>
</reference>
<feature type="compositionally biased region" description="Basic and acidic residues" evidence="1">
    <location>
        <begin position="18"/>
        <end position="40"/>
    </location>
</feature>
<organism evidence="2 3">
    <name type="scientific">Knipowitschia caucasica</name>
    <name type="common">Caucasian dwarf goby</name>
    <name type="synonym">Pomatoschistus caucasicus</name>
    <dbReference type="NCBI Taxonomy" id="637954"/>
    <lineage>
        <taxon>Eukaryota</taxon>
        <taxon>Metazoa</taxon>
        <taxon>Chordata</taxon>
        <taxon>Craniata</taxon>
        <taxon>Vertebrata</taxon>
        <taxon>Euteleostomi</taxon>
        <taxon>Actinopterygii</taxon>
        <taxon>Neopterygii</taxon>
        <taxon>Teleostei</taxon>
        <taxon>Neoteleostei</taxon>
        <taxon>Acanthomorphata</taxon>
        <taxon>Gobiaria</taxon>
        <taxon>Gobiiformes</taxon>
        <taxon>Gobioidei</taxon>
        <taxon>Gobiidae</taxon>
        <taxon>Gobiinae</taxon>
        <taxon>Knipowitschia</taxon>
    </lineage>
</organism>
<dbReference type="Proteomes" id="UP001497482">
    <property type="component" value="Chromosome 13"/>
</dbReference>
<proteinExistence type="predicted"/>
<evidence type="ECO:0000313" key="3">
    <source>
        <dbReference type="Proteomes" id="UP001497482"/>
    </source>
</evidence>
<name>A0AAV2JGU3_KNICA</name>
<evidence type="ECO:0000313" key="2">
    <source>
        <dbReference type="EMBL" id="CAL1576913.1"/>
    </source>
</evidence>
<protein>
    <submittedName>
        <fullName evidence="2">Uncharacterized protein</fullName>
    </submittedName>
</protein>
<dbReference type="GO" id="GO:0035082">
    <property type="term" value="P:axoneme assembly"/>
    <property type="evidence" value="ECO:0007669"/>
    <property type="project" value="InterPro"/>
</dbReference>
<dbReference type="GO" id="GO:0060294">
    <property type="term" value="P:cilium movement involved in cell motility"/>
    <property type="evidence" value="ECO:0007669"/>
    <property type="project" value="InterPro"/>
</dbReference>
<gene>
    <name evidence="2" type="ORF">KC01_LOCUS8309</name>
</gene>
<dbReference type="PANTHER" id="PTHR15977:SF15">
    <property type="entry name" value="CILIA- AND FLAGELLA-ASSOCIATED PROTEIN 46"/>
    <property type="match status" value="1"/>
</dbReference>
<dbReference type="EMBL" id="OZ035835">
    <property type="protein sequence ID" value="CAL1576913.1"/>
    <property type="molecule type" value="Genomic_DNA"/>
</dbReference>
<dbReference type="PANTHER" id="PTHR15977">
    <property type="entry name" value="CILIA- AND FLAGELLA-ASSOCIATED PROTEIN 46"/>
    <property type="match status" value="1"/>
</dbReference>